<dbReference type="SUPFAM" id="SSF56112">
    <property type="entry name" value="Protein kinase-like (PK-like)"/>
    <property type="match status" value="1"/>
</dbReference>
<dbReference type="PROSITE" id="PS51755">
    <property type="entry name" value="OMPR_PHOB"/>
    <property type="match status" value="1"/>
</dbReference>
<dbReference type="InterPro" id="IPR008271">
    <property type="entry name" value="Ser/Thr_kinase_AS"/>
</dbReference>
<keyword evidence="5 6" id="KW-0238">DNA-binding</keyword>
<keyword evidence="4 7" id="KW-0067">ATP-binding</keyword>
<dbReference type="AlphaFoldDB" id="A0A516SKL5"/>
<keyword evidence="8" id="KW-0472">Membrane</keyword>
<keyword evidence="8" id="KW-0812">Transmembrane</keyword>
<dbReference type="EMBL" id="CP041730">
    <property type="protein sequence ID" value="QDQ28701.1"/>
    <property type="molecule type" value="Genomic_DNA"/>
</dbReference>
<proteinExistence type="predicted"/>
<dbReference type="PROSITE" id="PS00108">
    <property type="entry name" value="PROTEIN_KINASE_ST"/>
    <property type="match status" value="1"/>
</dbReference>
<dbReference type="InterPro" id="IPR000719">
    <property type="entry name" value="Prot_kinase_dom"/>
</dbReference>
<dbReference type="Pfam" id="PF00486">
    <property type="entry name" value="Trans_reg_C"/>
    <property type="match status" value="1"/>
</dbReference>
<evidence type="ECO:0000256" key="3">
    <source>
        <dbReference type="ARBA" id="ARBA00022777"/>
    </source>
</evidence>
<dbReference type="GO" id="GO:0000160">
    <property type="term" value="P:phosphorelay signal transduction system"/>
    <property type="evidence" value="ECO:0007669"/>
    <property type="project" value="InterPro"/>
</dbReference>
<feature type="binding site" evidence="7">
    <location>
        <position position="158"/>
    </location>
    <ligand>
        <name>ATP</name>
        <dbReference type="ChEBI" id="CHEBI:30616"/>
    </ligand>
</feature>
<evidence type="ECO:0000313" key="11">
    <source>
        <dbReference type="EMBL" id="QDQ28701.1"/>
    </source>
</evidence>
<organism evidence="11 12">
    <name type="scientific">Chitinimonas arctica</name>
    <dbReference type="NCBI Taxonomy" id="2594795"/>
    <lineage>
        <taxon>Bacteria</taxon>
        <taxon>Pseudomonadati</taxon>
        <taxon>Pseudomonadota</taxon>
        <taxon>Betaproteobacteria</taxon>
        <taxon>Neisseriales</taxon>
        <taxon>Chitinibacteraceae</taxon>
        <taxon>Chitinimonas</taxon>
    </lineage>
</organism>
<protein>
    <submittedName>
        <fullName evidence="11">Tetratricopeptide repeat protein</fullName>
    </submittedName>
</protein>
<dbReference type="SMART" id="SM00028">
    <property type="entry name" value="TPR"/>
    <property type="match status" value="4"/>
</dbReference>
<dbReference type="SUPFAM" id="SSF48452">
    <property type="entry name" value="TPR-like"/>
    <property type="match status" value="2"/>
</dbReference>
<dbReference type="GO" id="GO:0005524">
    <property type="term" value="F:ATP binding"/>
    <property type="evidence" value="ECO:0007669"/>
    <property type="project" value="UniProtKB-UniRule"/>
</dbReference>
<evidence type="ECO:0000256" key="1">
    <source>
        <dbReference type="ARBA" id="ARBA00022679"/>
    </source>
</evidence>
<name>A0A516SKL5_9NEIS</name>
<dbReference type="InterPro" id="IPR036388">
    <property type="entry name" value="WH-like_DNA-bd_sf"/>
</dbReference>
<dbReference type="PROSITE" id="PS00107">
    <property type="entry name" value="PROTEIN_KINASE_ATP"/>
    <property type="match status" value="1"/>
</dbReference>
<dbReference type="SUPFAM" id="SSF46894">
    <property type="entry name" value="C-terminal effector domain of the bipartite response regulators"/>
    <property type="match status" value="1"/>
</dbReference>
<evidence type="ECO:0000256" key="5">
    <source>
        <dbReference type="ARBA" id="ARBA00023125"/>
    </source>
</evidence>
<gene>
    <name evidence="11" type="ORF">FNU76_21390</name>
</gene>
<evidence type="ECO:0000259" key="10">
    <source>
        <dbReference type="PROSITE" id="PS51755"/>
    </source>
</evidence>
<dbReference type="Gene3D" id="1.25.40.10">
    <property type="entry name" value="Tetratricopeptide repeat domain"/>
    <property type="match status" value="1"/>
</dbReference>
<dbReference type="Gene3D" id="1.10.10.10">
    <property type="entry name" value="Winged helix-like DNA-binding domain superfamily/Winged helix DNA-binding domain"/>
    <property type="match status" value="1"/>
</dbReference>
<dbReference type="OrthoDB" id="9762169at2"/>
<dbReference type="KEGG" id="cari:FNU76_21390"/>
<reference evidence="12" key="1">
    <citation type="submission" date="2019-07" db="EMBL/GenBank/DDBJ databases">
        <title>Chitinimonas sp. nov., isolated from Ny-Alesund, arctica soil.</title>
        <authorList>
            <person name="Xu Q."/>
            <person name="Peng F."/>
        </authorList>
    </citation>
    <scope>NUCLEOTIDE SEQUENCE [LARGE SCALE GENOMIC DNA]</scope>
    <source>
        <strain evidence="12">R3-44</strain>
    </source>
</reference>
<evidence type="ECO:0000256" key="4">
    <source>
        <dbReference type="ARBA" id="ARBA00022840"/>
    </source>
</evidence>
<feature type="transmembrane region" description="Helical" evidence="8">
    <location>
        <begin position="425"/>
        <end position="445"/>
    </location>
</feature>
<evidence type="ECO:0000256" key="6">
    <source>
        <dbReference type="PROSITE-ProRule" id="PRU01091"/>
    </source>
</evidence>
<dbReference type="InterPro" id="IPR019734">
    <property type="entry name" value="TPR_rpt"/>
</dbReference>
<feature type="domain" description="Protein kinase" evidence="9">
    <location>
        <begin position="129"/>
        <end position="426"/>
    </location>
</feature>
<keyword evidence="1" id="KW-0808">Transferase</keyword>
<dbReference type="InterPro" id="IPR017441">
    <property type="entry name" value="Protein_kinase_ATP_BS"/>
</dbReference>
<dbReference type="Pfam" id="PF00069">
    <property type="entry name" value="Pkinase"/>
    <property type="match status" value="1"/>
</dbReference>
<dbReference type="Pfam" id="PF13374">
    <property type="entry name" value="TPR_10"/>
    <property type="match status" value="1"/>
</dbReference>
<dbReference type="GO" id="GO:0006355">
    <property type="term" value="P:regulation of DNA-templated transcription"/>
    <property type="evidence" value="ECO:0007669"/>
    <property type="project" value="InterPro"/>
</dbReference>
<dbReference type="RefSeq" id="WP_144280084.1">
    <property type="nucleotide sequence ID" value="NZ_CP041730.1"/>
</dbReference>
<dbReference type="GO" id="GO:0004674">
    <property type="term" value="F:protein serine/threonine kinase activity"/>
    <property type="evidence" value="ECO:0007669"/>
    <property type="project" value="TreeGrafter"/>
</dbReference>
<dbReference type="Gene3D" id="1.10.510.10">
    <property type="entry name" value="Transferase(Phosphotransferase) domain 1"/>
    <property type="match status" value="1"/>
</dbReference>
<evidence type="ECO:0000313" key="12">
    <source>
        <dbReference type="Proteomes" id="UP000317550"/>
    </source>
</evidence>
<dbReference type="PANTHER" id="PTHR43289">
    <property type="entry name" value="MITOGEN-ACTIVATED PROTEIN KINASE KINASE KINASE 20-RELATED"/>
    <property type="match status" value="1"/>
</dbReference>
<keyword evidence="2 7" id="KW-0547">Nucleotide-binding</keyword>
<dbReference type="InterPro" id="IPR001867">
    <property type="entry name" value="OmpR/PhoB-type_DNA-bd"/>
</dbReference>
<sequence length="904" mass="100199">MSTLYRYRFGSSLLDESTGELIVNGLSVNIQPQSFRLLGLLLSHRGELVSYSEIEEYVWHGRRLGDNVLASAITRLRAALGETNAGLIEAVPRIGYRITATVERSVARQSISSKLELSKGQDVAMRPGFTLERMLGQGSTGEVWLARNAKTGILRVFKFVSDGNHLTGLKREATLSRVLYEQLGECNNLLRIVDWSFETSPFFIESEYGGDNLLIWSQVENILDTMPTESRIALFLQIAHGVAAAHSVGVIHKDIKPANVLVSSQGGGWQVRLADFGSGRLTDHDRLAELGFTAMSMSGAPTVLSDEARGTIMYVAPEIFREQPATERSDVFALGVLLYQMLVGDLRRPMVPGWEREIADALLVEEIAHSTDGDPTRRTATVDAMIERLSSLSIRHQERLRHAAEQEQALLNQDIARRARARRPWVIGFVAALALGLLISLQAYMQLRNSEALLSRQIKNVEALNQFLTEDLIGQSSPARTGRADITIQEAAVLAAAKIDHPSFGYSPEVRAILHAAMQSNFDGLKNYKAEAVESEKALAALAQLAEPNSEQLSLVRIFYANSLRNLTRLKEATAQLDLVEKSIAQHSAVTQARYWFVRGLMGRSNYQWEEARRNYDRALELLKGQAGARPALSEDIEYHAAQATRLLRDFPAAERMSRALLQKTTARYGNAHYVTCIATQGLGETLTSQGRFEESIPTMQAALDCVKKAAGEEAIATARVAQGLAAAYFSNHQWDDALRVHQFALAIFEKLNGRTALDAISTRASIGRDYAFAGRPELARPFFHAALADARKSFNESHPLVHLISFQLADCLLELKEKQGVAELLDHLDVKQLNRSNPGTSWHPRLRYEQGRLALLNGNKQLAIELLESAANELEAIARSETDKRPHLYSSHRVRKALAEARG</sequence>
<dbReference type="CDD" id="cd14014">
    <property type="entry name" value="STKc_PknB_like"/>
    <property type="match status" value="1"/>
</dbReference>
<dbReference type="PROSITE" id="PS50011">
    <property type="entry name" value="PROTEIN_KINASE_DOM"/>
    <property type="match status" value="1"/>
</dbReference>
<dbReference type="Pfam" id="PF13424">
    <property type="entry name" value="TPR_12"/>
    <property type="match status" value="1"/>
</dbReference>
<evidence type="ECO:0000256" key="2">
    <source>
        <dbReference type="ARBA" id="ARBA00022741"/>
    </source>
</evidence>
<dbReference type="SMART" id="SM00862">
    <property type="entry name" value="Trans_reg_C"/>
    <property type="match status" value="1"/>
</dbReference>
<dbReference type="PANTHER" id="PTHR43289:SF6">
    <property type="entry name" value="SERINE_THREONINE-PROTEIN KINASE NEKL-3"/>
    <property type="match status" value="1"/>
</dbReference>
<feature type="DNA-binding region" description="OmpR/PhoB-type" evidence="6">
    <location>
        <begin position="4"/>
        <end position="100"/>
    </location>
</feature>
<dbReference type="CDD" id="cd00383">
    <property type="entry name" value="trans_reg_C"/>
    <property type="match status" value="1"/>
</dbReference>
<dbReference type="InterPro" id="IPR016032">
    <property type="entry name" value="Sig_transdc_resp-reg_C-effctor"/>
</dbReference>
<dbReference type="Proteomes" id="UP000317550">
    <property type="component" value="Chromosome"/>
</dbReference>
<keyword evidence="8" id="KW-1133">Transmembrane helix</keyword>
<dbReference type="InterPro" id="IPR011990">
    <property type="entry name" value="TPR-like_helical_dom_sf"/>
</dbReference>
<evidence type="ECO:0000256" key="7">
    <source>
        <dbReference type="PROSITE-ProRule" id="PRU10141"/>
    </source>
</evidence>
<accession>A0A516SKL5</accession>
<evidence type="ECO:0000259" key="9">
    <source>
        <dbReference type="PROSITE" id="PS50011"/>
    </source>
</evidence>
<keyword evidence="3" id="KW-0418">Kinase</keyword>
<dbReference type="SMART" id="SM00220">
    <property type="entry name" value="S_TKc"/>
    <property type="match status" value="1"/>
</dbReference>
<dbReference type="InterPro" id="IPR011009">
    <property type="entry name" value="Kinase-like_dom_sf"/>
</dbReference>
<evidence type="ECO:0000256" key="8">
    <source>
        <dbReference type="SAM" id="Phobius"/>
    </source>
</evidence>
<dbReference type="GO" id="GO:0003677">
    <property type="term" value="F:DNA binding"/>
    <property type="evidence" value="ECO:0007669"/>
    <property type="project" value="UniProtKB-UniRule"/>
</dbReference>
<keyword evidence="12" id="KW-1185">Reference proteome</keyword>
<feature type="domain" description="OmpR/PhoB-type" evidence="10">
    <location>
        <begin position="4"/>
        <end position="100"/>
    </location>
</feature>